<feature type="compositionally biased region" description="Low complexity" evidence="7">
    <location>
        <begin position="1357"/>
        <end position="1368"/>
    </location>
</feature>
<evidence type="ECO:0000313" key="9">
    <source>
        <dbReference type="EMBL" id="KAF0309746.1"/>
    </source>
</evidence>
<feature type="compositionally biased region" description="Polar residues" evidence="7">
    <location>
        <begin position="1573"/>
        <end position="1603"/>
    </location>
</feature>
<protein>
    <submittedName>
        <fullName evidence="9">NUAK family SNF1-like kinase 1</fullName>
    </submittedName>
</protein>
<feature type="binding site" evidence="6">
    <location>
        <position position="67"/>
    </location>
    <ligand>
        <name>ATP</name>
        <dbReference type="ChEBI" id="CHEBI:30616"/>
    </ligand>
</feature>
<feature type="compositionally biased region" description="Acidic residues" evidence="7">
    <location>
        <begin position="1009"/>
        <end position="1018"/>
    </location>
</feature>
<feature type="domain" description="Protein kinase" evidence="8">
    <location>
        <begin position="34"/>
        <end position="285"/>
    </location>
</feature>
<dbReference type="PROSITE" id="PS50011">
    <property type="entry name" value="PROTEIN_KINASE_DOM"/>
    <property type="match status" value="1"/>
</dbReference>
<feature type="compositionally biased region" description="Low complexity" evidence="7">
    <location>
        <begin position="784"/>
        <end position="794"/>
    </location>
</feature>
<dbReference type="Pfam" id="PF00069">
    <property type="entry name" value="Pkinase"/>
    <property type="match status" value="1"/>
</dbReference>
<feature type="compositionally biased region" description="Basic and acidic residues" evidence="7">
    <location>
        <begin position="734"/>
        <end position="764"/>
    </location>
</feature>
<dbReference type="Proteomes" id="UP000440578">
    <property type="component" value="Unassembled WGS sequence"/>
</dbReference>
<feature type="compositionally biased region" description="Basic and acidic residues" evidence="7">
    <location>
        <begin position="522"/>
        <end position="552"/>
    </location>
</feature>
<dbReference type="GO" id="GO:0005524">
    <property type="term" value="F:ATP binding"/>
    <property type="evidence" value="ECO:0007669"/>
    <property type="project" value="UniProtKB-UniRule"/>
</dbReference>
<proteinExistence type="predicted"/>
<feature type="compositionally biased region" description="Basic and acidic residues" evidence="7">
    <location>
        <begin position="1523"/>
        <end position="1565"/>
    </location>
</feature>
<accession>A0A6A4WQI9</accession>
<evidence type="ECO:0000256" key="6">
    <source>
        <dbReference type="PROSITE-ProRule" id="PRU10141"/>
    </source>
</evidence>
<dbReference type="SUPFAM" id="SSF56112">
    <property type="entry name" value="Protein kinase-like (PK-like)"/>
    <property type="match status" value="1"/>
</dbReference>
<dbReference type="OrthoDB" id="6400652at2759"/>
<evidence type="ECO:0000256" key="1">
    <source>
        <dbReference type="ARBA" id="ARBA00022527"/>
    </source>
</evidence>
<feature type="compositionally biased region" description="Low complexity" evidence="7">
    <location>
        <begin position="1317"/>
        <end position="1326"/>
    </location>
</feature>
<feature type="region of interest" description="Disordered" evidence="7">
    <location>
        <begin position="2127"/>
        <end position="2159"/>
    </location>
</feature>
<feature type="compositionally biased region" description="Basic and acidic residues" evidence="7">
    <location>
        <begin position="1466"/>
        <end position="1483"/>
    </location>
</feature>
<dbReference type="EMBL" id="VIIS01000378">
    <property type="protein sequence ID" value="KAF0309746.1"/>
    <property type="molecule type" value="Genomic_DNA"/>
</dbReference>
<feature type="compositionally biased region" description="Basic and acidic residues" evidence="7">
    <location>
        <begin position="405"/>
        <end position="426"/>
    </location>
</feature>
<feature type="compositionally biased region" description="Low complexity" evidence="7">
    <location>
        <begin position="1425"/>
        <end position="1437"/>
    </location>
</feature>
<feature type="compositionally biased region" description="Basic and acidic residues" evidence="7">
    <location>
        <begin position="1929"/>
        <end position="1939"/>
    </location>
</feature>
<feature type="compositionally biased region" description="Basic and acidic residues" evidence="7">
    <location>
        <begin position="1740"/>
        <end position="1758"/>
    </location>
</feature>
<organism evidence="9 10">
    <name type="scientific">Amphibalanus amphitrite</name>
    <name type="common">Striped barnacle</name>
    <name type="synonym">Balanus amphitrite</name>
    <dbReference type="NCBI Taxonomy" id="1232801"/>
    <lineage>
        <taxon>Eukaryota</taxon>
        <taxon>Metazoa</taxon>
        <taxon>Ecdysozoa</taxon>
        <taxon>Arthropoda</taxon>
        <taxon>Crustacea</taxon>
        <taxon>Multicrustacea</taxon>
        <taxon>Cirripedia</taxon>
        <taxon>Thoracica</taxon>
        <taxon>Thoracicalcarea</taxon>
        <taxon>Balanomorpha</taxon>
        <taxon>Balanoidea</taxon>
        <taxon>Balanidae</taxon>
        <taxon>Amphibalaninae</taxon>
        <taxon>Amphibalanus</taxon>
    </lineage>
</organism>
<feature type="compositionally biased region" description="Polar residues" evidence="7">
    <location>
        <begin position="1897"/>
        <end position="1907"/>
    </location>
</feature>
<dbReference type="InterPro" id="IPR008271">
    <property type="entry name" value="Ser/Thr_kinase_AS"/>
</dbReference>
<dbReference type="PROSITE" id="PS00108">
    <property type="entry name" value="PROTEIN_KINASE_ST"/>
    <property type="match status" value="1"/>
</dbReference>
<evidence type="ECO:0000256" key="5">
    <source>
        <dbReference type="ARBA" id="ARBA00022840"/>
    </source>
</evidence>
<dbReference type="PROSITE" id="PS00107">
    <property type="entry name" value="PROTEIN_KINASE_ATP"/>
    <property type="match status" value="1"/>
</dbReference>
<feature type="compositionally biased region" description="Polar residues" evidence="7">
    <location>
        <begin position="814"/>
        <end position="823"/>
    </location>
</feature>
<evidence type="ECO:0000256" key="3">
    <source>
        <dbReference type="ARBA" id="ARBA00022741"/>
    </source>
</evidence>
<feature type="compositionally biased region" description="Basic and acidic residues" evidence="7">
    <location>
        <begin position="886"/>
        <end position="897"/>
    </location>
</feature>
<feature type="compositionally biased region" description="Basic and acidic residues" evidence="7">
    <location>
        <begin position="694"/>
        <end position="705"/>
    </location>
</feature>
<dbReference type="InterPro" id="IPR011009">
    <property type="entry name" value="Kinase-like_dom_sf"/>
</dbReference>
<feature type="region of interest" description="Disordered" evidence="7">
    <location>
        <begin position="692"/>
        <end position="1018"/>
    </location>
</feature>
<name>A0A6A4WQI9_AMPAM</name>
<feature type="compositionally biased region" description="Low complexity" evidence="7">
    <location>
        <begin position="977"/>
        <end position="991"/>
    </location>
</feature>
<keyword evidence="2" id="KW-0808">Transferase</keyword>
<keyword evidence="10" id="KW-1185">Reference proteome</keyword>
<keyword evidence="1" id="KW-0723">Serine/threonine-protein kinase</keyword>
<keyword evidence="5 6" id="KW-0067">ATP-binding</keyword>
<reference evidence="9 10" key="1">
    <citation type="submission" date="2019-07" db="EMBL/GenBank/DDBJ databases">
        <title>Draft genome assembly of a fouling barnacle, Amphibalanus amphitrite (Darwin, 1854): The first reference genome for Thecostraca.</title>
        <authorList>
            <person name="Kim W."/>
        </authorList>
    </citation>
    <scope>NUCLEOTIDE SEQUENCE [LARGE SCALE GENOMIC DNA]</scope>
    <source>
        <strain evidence="9">SNU_AA5</strain>
        <tissue evidence="9">Soma without cirri and trophi</tissue>
    </source>
</reference>
<feature type="compositionally biased region" description="Polar residues" evidence="7">
    <location>
        <begin position="1858"/>
        <end position="1872"/>
    </location>
</feature>
<dbReference type="SMART" id="SM00220">
    <property type="entry name" value="S_TKc"/>
    <property type="match status" value="1"/>
</dbReference>
<feature type="region of interest" description="Disordered" evidence="7">
    <location>
        <begin position="629"/>
        <end position="665"/>
    </location>
</feature>
<dbReference type="Gene3D" id="1.10.510.10">
    <property type="entry name" value="Transferase(Phosphotransferase) domain 1"/>
    <property type="match status" value="1"/>
</dbReference>
<evidence type="ECO:0000256" key="7">
    <source>
        <dbReference type="SAM" id="MobiDB-lite"/>
    </source>
</evidence>
<dbReference type="GO" id="GO:0005737">
    <property type="term" value="C:cytoplasm"/>
    <property type="evidence" value="ECO:0007669"/>
    <property type="project" value="TreeGrafter"/>
</dbReference>
<dbReference type="InterPro" id="IPR000719">
    <property type="entry name" value="Prot_kinase_dom"/>
</dbReference>
<feature type="compositionally biased region" description="Basic and acidic residues" evidence="7">
    <location>
        <begin position="1697"/>
        <end position="1722"/>
    </location>
</feature>
<feature type="compositionally biased region" description="Low complexity" evidence="7">
    <location>
        <begin position="1202"/>
        <end position="1215"/>
    </location>
</feature>
<feature type="compositionally biased region" description="Basic and acidic residues" evidence="7">
    <location>
        <begin position="2037"/>
        <end position="2063"/>
    </location>
</feature>
<feature type="compositionally biased region" description="Pro residues" evidence="7">
    <location>
        <begin position="921"/>
        <end position="935"/>
    </location>
</feature>
<dbReference type="GO" id="GO:0000226">
    <property type="term" value="P:microtubule cytoskeleton organization"/>
    <property type="evidence" value="ECO:0007669"/>
    <property type="project" value="TreeGrafter"/>
</dbReference>
<dbReference type="GO" id="GO:0050321">
    <property type="term" value="F:tau-protein kinase activity"/>
    <property type="evidence" value="ECO:0007669"/>
    <property type="project" value="TreeGrafter"/>
</dbReference>
<evidence type="ECO:0000313" key="10">
    <source>
        <dbReference type="Proteomes" id="UP000440578"/>
    </source>
</evidence>
<gene>
    <name evidence="9" type="primary">NUAK1</name>
    <name evidence="9" type="ORF">FJT64_019154</name>
</gene>
<dbReference type="PANTHER" id="PTHR24346:SF93">
    <property type="entry name" value="NUAK FAMILY SNF1-LIKE KINASE 1"/>
    <property type="match status" value="1"/>
</dbReference>
<keyword evidence="3 6" id="KW-0547">Nucleotide-binding</keyword>
<comment type="caution">
    <text evidence="9">The sequence shown here is derived from an EMBL/GenBank/DDBJ whole genome shotgun (WGS) entry which is preliminary data.</text>
</comment>
<feature type="compositionally biased region" description="Polar residues" evidence="7">
    <location>
        <begin position="720"/>
        <end position="729"/>
    </location>
</feature>
<evidence type="ECO:0000259" key="8">
    <source>
        <dbReference type="PROSITE" id="PS50011"/>
    </source>
</evidence>
<feature type="region of interest" description="Disordered" evidence="7">
    <location>
        <begin position="516"/>
        <end position="553"/>
    </location>
</feature>
<evidence type="ECO:0000256" key="4">
    <source>
        <dbReference type="ARBA" id="ARBA00022777"/>
    </source>
</evidence>
<evidence type="ECO:0000256" key="2">
    <source>
        <dbReference type="ARBA" id="ARBA00022679"/>
    </source>
</evidence>
<keyword evidence="4 9" id="KW-0418">Kinase</keyword>
<feature type="compositionally biased region" description="Polar residues" evidence="7">
    <location>
        <begin position="484"/>
        <end position="494"/>
    </location>
</feature>
<feature type="compositionally biased region" description="Basic and acidic residues" evidence="7">
    <location>
        <begin position="1778"/>
        <end position="1791"/>
    </location>
</feature>
<feature type="compositionally biased region" description="Basic and acidic residues" evidence="7">
    <location>
        <begin position="1671"/>
        <end position="1689"/>
    </location>
</feature>
<feature type="compositionally biased region" description="Low complexity" evidence="7">
    <location>
        <begin position="1064"/>
        <end position="1074"/>
    </location>
</feature>
<feature type="compositionally biased region" description="Basic and acidic residues" evidence="7">
    <location>
        <begin position="1966"/>
        <end position="1978"/>
    </location>
</feature>
<dbReference type="FunFam" id="1.10.510.10:FF:000389">
    <property type="entry name" value="Uncharacterized protein, isoform E"/>
    <property type="match status" value="1"/>
</dbReference>
<sequence length="2178" mass="237897">MGVSEGQINNIMGGMETTAGVRLHNHRHKLKQRFDIVKKLGQGTYGKVQLAINKETGQEVAIKTIKKAKIETEQDLVRIRREIQIMSSVTHPHIIHIFEVFENREKMVLVMEYAAGGELYDYLSERKVLSENEARRVFRQVATACFYCHKHKICHRDLKLENILLDEYGNAKIADFGLSNVFDERRQLATFCGSPLYASPEIVRGTPYVGPEVDCWSLGVLLYTLVYGAMPFDGSNFKKLVKQITTGDYYEPKKRSPASELIGGLLTVNAERRTTIENICSHWWVNKGSESCCLRVAEELASRTPVRLDLLLSLAPQSRDKEHMLTPGDEEMAEPPPTRTPSRTPSKGSRTDADVFAASRSRSLGSLMEVEPAGAQAMSPPRPPPPTEPAAKRAIEEDGYAEPATTKKKDADREERRARKKDGERTLKRKKKRAESAARETPAPEEPAPAPPAAAERESRVPVVNDRMLDAPQEELEARRESGDSGSSKASQNGDGVGRRNSKIYKAAAMWDSMIAPPEPTKTLERPKKVIRDSLKLEPKPKPEPKPEEKKKPVLGLFSGIKVMDAKKAFESKPKEVLKPVPLRKKGTQAKSVILQDAGGPIPLKDMTGRVYSSKSSGPVLKEPVVKKVVKKKKKERPASVPCTSSSELTACPAPQPCPEPHSASTATAQVAAQIDEMVTAIREVGEAISLEENEIKKNEQDIAKKTAPAGPARPAPLTPRQSESQDTLSKIFRHAETKDSLGTENRFIRDVAARRRSDADQRTKYATLPAKKKSELRVVLGQEPRPAEGAAPATAPPGRRPSDVRSELEAPVNSPSSTQRTEVTFPVAAPDRAHSLPPQQRAASREHIIRICMDGGEQPAPAAAESPAPRPAPVRHAPSAQSLPERARPPSDEEMRQAVLRSLPRARSQLSSPATVGVSSPPPSGVTSPPPPSEPIRKSRREFIIPIALEGGGTVTPPVRAASEEAERAQGGGLFRSQRLSGSGQRRMGLAPRPRSGLERSESFSSAGEDEEEDEDQFEILTAESLFTTLLDRVRNLTRRVSTEDSPLKRTMMLANQPPGSAQQYQQQQQQQQPAGMWGMPSPMRSLFDQPLGFPHTSLFDQPPAFSRQSSSGSQGDGSAQSGQQPGQPSWRRTKSREDAFSTLPKNFRRRGQCFETDDDPASYTRSLPRRYTARAPSKDLPIIDDDEPAEQPRPGPQPFVRPQQQQPQQQPQQAPSPSPMSPEPQLARPRKFLAYKKSSTADSPLGGPDPGSSAERAGSARDFISRFLRQDPALSRAAPAQAPAAPPEPVPAQAPAYRVYTRTSSREYPPAEQTAAAAGAGAAAEPPKVAWRPRSLHSSFRPPGEANGRDGGRSAAGQQQEPAAAPARRRSLIDAPSGGSDDEQEAPQRPAARPRTTADDVRRSLGRALSLRLGDGRRETVTAPRARSQSRGGSRSPERSVGAGATLEPPNGEDSDRTPVPSPETRRLADRSSWRTARGDAARPASAGYYADSGEDRYSRPREPFSPRSEYRSQYLSGPPEDYRSSSRPRSPLEEYRSSPRPRSPREDLRLSVDPYGRDRSGEYRPAASPGTLSPTESLYTPDTYRFSTPFTRSSERSVQNVLKDIRQKRESLVSPPPVPEAEPELEAELGGTVGSPTPNAAIAEDAEDTWQDAQGTAAAADPRPAPDVPKKADKPSERSVFDELSRKTAKLLSRGKDDEAKTGGGEKRPDADEAKEKKSSLTQKLSRIPSLIRRVGSRSEVKAEDETSADKRRDGAAQPSSGIENQPPTPINPDLLRDAFERYPDSEKAPPASSPVARPGSPRQSLGEQEDRHGGVRPAASRLQPAEPEPRSDRHRSAAAAPAVVVNDEPPVQNGPVSNGAAEQTQNGRPENGGDPERRWRRHGRRPSADTDPASENTDTSELNTVDDEEDSVSDRILRKSYFSRFNDRRRDRSASREMLSLIYDEPSTEPRRAGRSSSLRSGEPRMRSHSRDPSEAADSGGWISSTLPRRRKLGSAGCVPPADEPDPSDSREALSSSNVSLRSSRESLPSDSAEPRPSRLSSIEEGRRRPALDSPEPRRTGRGAGDAPYFRASAATPSSNAEYYRRHTAALGPAIASSSRLSSIGDQLKRDLDSVTSNIESLKEARKSRSAGAASQPQLRRYSRQVSPPPAADRDGVSWLDFLVDPGAALGLLL</sequence>
<dbReference type="PANTHER" id="PTHR24346">
    <property type="entry name" value="MAP/MICROTUBULE AFFINITY-REGULATING KINASE"/>
    <property type="match status" value="1"/>
</dbReference>
<feature type="region of interest" description="Disordered" evidence="7">
    <location>
        <begin position="318"/>
        <end position="501"/>
    </location>
</feature>
<feature type="compositionally biased region" description="Low complexity" evidence="7">
    <location>
        <begin position="1108"/>
        <end position="1131"/>
    </location>
</feature>
<dbReference type="InterPro" id="IPR017441">
    <property type="entry name" value="Protein_kinase_ATP_BS"/>
</dbReference>
<feature type="region of interest" description="Disordered" evidence="7">
    <location>
        <begin position="1041"/>
        <end position="2084"/>
    </location>
</feature>
<dbReference type="FunFam" id="3.30.200.20:FF:000315">
    <property type="entry name" value="Calcium-dependent protein kinase 3"/>
    <property type="match status" value="1"/>
</dbReference>
<feature type="compositionally biased region" description="Basic and acidic residues" evidence="7">
    <location>
        <begin position="1496"/>
        <end position="1513"/>
    </location>
</feature>
<dbReference type="GO" id="GO:0035556">
    <property type="term" value="P:intracellular signal transduction"/>
    <property type="evidence" value="ECO:0007669"/>
    <property type="project" value="TreeGrafter"/>
</dbReference>